<keyword evidence="1" id="KW-0472">Membrane</keyword>
<keyword evidence="1" id="KW-1133">Transmembrane helix</keyword>
<proteinExistence type="predicted"/>
<dbReference type="EMBL" id="OC857142">
    <property type="protein sequence ID" value="CAD7624787.1"/>
    <property type="molecule type" value="Genomic_DNA"/>
</dbReference>
<feature type="transmembrane region" description="Helical" evidence="1">
    <location>
        <begin position="38"/>
        <end position="58"/>
    </location>
</feature>
<keyword evidence="3" id="KW-1185">Reference proteome</keyword>
<sequence length="108" mass="12776">MCVFIYCNHTALTRAFHNRNELTDQQMADMFVQQKVDAIIYIIIVLIFYAVIITIVLVTNCHRFREERFEFKIPRRKDLMVNSDSSLRILDPNKDVTNYSTINDETNV</sequence>
<gene>
    <name evidence="2" type="ORF">OSB1V03_LOCUS5227</name>
</gene>
<dbReference type="AlphaFoldDB" id="A0A7R9KK69"/>
<dbReference type="EMBL" id="CAJPIZ010002567">
    <property type="protein sequence ID" value="CAG2105217.1"/>
    <property type="molecule type" value="Genomic_DNA"/>
</dbReference>
<evidence type="ECO:0000313" key="2">
    <source>
        <dbReference type="EMBL" id="CAD7624787.1"/>
    </source>
</evidence>
<reference evidence="2" key="1">
    <citation type="submission" date="2020-11" db="EMBL/GenBank/DDBJ databases">
        <authorList>
            <person name="Tran Van P."/>
        </authorList>
    </citation>
    <scope>NUCLEOTIDE SEQUENCE</scope>
</reference>
<protein>
    <submittedName>
        <fullName evidence="2">Uncharacterized protein</fullName>
    </submittedName>
</protein>
<dbReference type="Proteomes" id="UP000759131">
    <property type="component" value="Unassembled WGS sequence"/>
</dbReference>
<name>A0A7R9KK69_9ACAR</name>
<accession>A0A7R9KK69</accession>
<organism evidence="2">
    <name type="scientific">Medioppia subpectinata</name>
    <dbReference type="NCBI Taxonomy" id="1979941"/>
    <lineage>
        <taxon>Eukaryota</taxon>
        <taxon>Metazoa</taxon>
        <taxon>Ecdysozoa</taxon>
        <taxon>Arthropoda</taxon>
        <taxon>Chelicerata</taxon>
        <taxon>Arachnida</taxon>
        <taxon>Acari</taxon>
        <taxon>Acariformes</taxon>
        <taxon>Sarcoptiformes</taxon>
        <taxon>Oribatida</taxon>
        <taxon>Brachypylina</taxon>
        <taxon>Oppioidea</taxon>
        <taxon>Oppiidae</taxon>
        <taxon>Medioppia</taxon>
    </lineage>
</organism>
<evidence type="ECO:0000256" key="1">
    <source>
        <dbReference type="SAM" id="Phobius"/>
    </source>
</evidence>
<evidence type="ECO:0000313" key="3">
    <source>
        <dbReference type="Proteomes" id="UP000759131"/>
    </source>
</evidence>
<dbReference type="OrthoDB" id="10406994at2759"/>
<keyword evidence="1" id="KW-0812">Transmembrane</keyword>